<evidence type="ECO:0000313" key="4">
    <source>
        <dbReference type="Proteomes" id="UP001152622"/>
    </source>
</evidence>
<name>A0A9Q1IW49_SYNKA</name>
<keyword evidence="2" id="KW-0732">Signal</keyword>
<gene>
    <name evidence="3" type="ORF">SKAU_G00188580</name>
</gene>
<evidence type="ECO:0000256" key="1">
    <source>
        <dbReference type="SAM" id="MobiDB-lite"/>
    </source>
</evidence>
<feature type="chain" id="PRO_5040417827" evidence="2">
    <location>
        <begin position="19"/>
        <end position="97"/>
    </location>
</feature>
<protein>
    <submittedName>
        <fullName evidence="3">Uncharacterized protein</fullName>
    </submittedName>
</protein>
<sequence>MQTDVLLLICVCVLGAAGRTVHHRGHIFENYSQTRPRRETQREPEGAHKYGSPILKRSPDITKAYMTKSEQLLRVDDHDFTMRPGFGACLDSFFDSS</sequence>
<evidence type="ECO:0000313" key="3">
    <source>
        <dbReference type="EMBL" id="KAJ8356064.1"/>
    </source>
</evidence>
<feature type="signal peptide" evidence="2">
    <location>
        <begin position="1"/>
        <end position="18"/>
    </location>
</feature>
<feature type="region of interest" description="Disordered" evidence="1">
    <location>
        <begin position="32"/>
        <end position="53"/>
    </location>
</feature>
<reference evidence="3" key="1">
    <citation type="journal article" date="2023" name="Science">
        <title>Genome structures resolve the early diversification of teleost fishes.</title>
        <authorList>
            <person name="Parey E."/>
            <person name="Louis A."/>
            <person name="Montfort J."/>
            <person name="Bouchez O."/>
            <person name="Roques C."/>
            <person name="Iampietro C."/>
            <person name="Lluch J."/>
            <person name="Castinel A."/>
            <person name="Donnadieu C."/>
            <person name="Desvignes T."/>
            <person name="Floi Bucao C."/>
            <person name="Jouanno E."/>
            <person name="Wen M."/>
            <person name="Mejri S."/>
            <person name="Dirks R."/>
            <person name="Jansen H."/>
            <person name="Henkel C."/>
            <person name="Chen W.J."/>
            <person name="Zahm M."/>
            <person name="Cabau C."/>
            <person name="Klopp C."/>
            <person name="Thompson A.W."/>
            <person name="Robinson-Rechavi M."/>
            <person name="Braasch I."/>
            <person name="Lecointre G."/>
            <person name="Bobe J."/>
            <person name="Postlethwait J.H."/>
            <person name="Berthelot C."/>
            <person name="Roest Crollius H."/>
            <person name="Guiguen Y."/>
        </authorList>
    </citation>
    <scope>NUCLEOTIDE SEQUENCE</scope>
    <source>
        <strain evidence="3">WJC10195</strain>
    </source>
</reference>
<evidence type="ECO:0000256" key="2">
    <source>
        <dbReference type="SAM" id="SignalP"/>
    </source>
</evidence>
<comment type="caution">
    <text evidence="3">The sequence shown here is derived from an EMBL/GenBank/DDBJ whole genome shotgun (WGS) entry which is preliminary data.</text>
</comment>
<dbReference type="EMBL" id="JAINUF010000006">
    <property type="protein sequence ID" value="KAJ8356064.1"/>
    <property type="molecule type" value="Genomic_DNA"/>
</dbReference>
<proteinExistence type="predicted"/>
<organism evidence="3 4">
    <name type="scientific">Synaphobranchus kaupii</name>
    <name type="common">Kaup's arrowtooth eel</name>
    <dbReference type="NCBI Taxonomy" id="118154"/>
    <lineage>
        <taxon>Eukaryota</taxon>
        <taxon>Metazoa</taxon>
        <taxon>Chordata</taxon>
        <taxon>Craniata</taxon>
        <taxon>Vertebrata</taxon>
        <taxon>Euteleostomi</taxon>
        <taxon>Actinopterygii</taxon>
        <taxon>Neopterygii</taxon>
        <taxon>Teleostei</taxon>
        <taxon>Anguilliformes</taxon>
        <taxon>Synaphobranchidae</taxon>
        <taxon>Synaphobranchus</taxon>
    </lineage>
</organism>
<dbReference type="AlphaFoldDB" id="A0A9Q1IW49"/>
<dbReference type="OrthoDB" id="8931436at2759"/>
<feature type="compositionally biased region" description="Basic and acidic residues" evidence="1">
    <location>
        <begin position="36"/>
        <end position="48"/>
    </location>
</feature>
<dbReference type="Proteomes" id="UP001152622">
    <property type="component" value="Chromosome 6"/>
</dbReference>
<accession>A0A9Q1IW49</accession>
<keyword evidence="4" id="KW-1185">Reference proteome</keyword>